<feature type="region of interest" description="Disordered" evidence="1">
    <location>
        <begin position="20"/>
        <end position="89"/>
    </location>
</feature>
<feature type="compositionally biased region" description="Polar residues" evidence="1">
    <location>
        <begin position="644"/>
        <end position="654"/>
    </location>
</feature>
<feature type="compositionally biased region" description="Basic and acidic residues" evidence="1">
    <location>
        <begin position="660"/>
        <end position="669"/>
    </location>
</feature>
<proteinExistence type="predicted"/>
<evidence type="ECO:0000313" key="4">
    <source>
        <dbReference type="Proteomes" id="UP000318571"/>
    </source>
</evidence>
<dbReference type="Proteomes" id="UP000318571">
    <property type="component" value="Chromosome 10"/>
</dbReference>
<dbReference type="Pfam" id="PF04326">
    <property type="entry name" value="SLFN_AlbA_2"/>
    <property type="match status" value="1"/>
</dbReference>
<evidence type="ECO:0000259" key="2">
    <source>
        <dbReference type="Pfam" id="PF04326"/>
    </source>
</evidence>
<keyword evidence="4" id="KW-1185">Reference proteome</keyword>
<evidence type="ECO:0000256" key="1">
    <source>
        <dbReference type="SAM" id="MobiDB-lite"/>
    </source>
</evidence>
<reference evidence="3 4" key="1">
    <citation type="journal article" date="2018" name="Nat. Ecol. Evol.">
        <title>Genomic signatures of mitonuclear coevolution across populations of Tigriopus californicus.</title>
        <authorList>
            <person name="Barreto F.S."/>
            <person name="Watson E.T."/>
            <person name="Lima T.G."/>
            <person name="Willett C.S."/>
            <person name="Edmands S."/>
            <person name="Li W."/>
            <person name="Burton R.S."/>
        </authorList>
    </citation>
    <scope>NUCLEOTIDE SEQUENCE [LARGE SCALE GENOMIC DNA]</scope>
    <source>
        <strain evidence="3 4">San Diego</strain>
    </source>
</reference>
<name>A0A553NEE3_TIGCA</name>
<feature type="compositionally biased region" description="Polar residues" evidence="1">
    <location>
        <begin position="20"/>
        <end position="33"/>
    </location>
</feature>
<dbReference type="EMBL" id="VCGU01000458">
    <property type="protein sequence ID" value="TRY63810.1"/>
    <property type="molecule type" value="Genomic_DNA"/>
</dbReference>
<accession>A0A553NEE3</accession>
<dbReference type="OrthoDB" id="10034606at2759"/>
<sequence>MAQPAVARAPWVQMAWQASLQTDSQPVQSQPKALSTDTTTSSSPSPSPSPPTPSPPRPLEAPTPARRASTPNTDPQVTDRSAPSSLTPLSGGPREIYLLLDHLTSTYLNPAKREAAAQALAQAALPKDDWTIHRWLISRREPGPYPDLWRSGHSAWTAWDGHLHSTRTLTAILALIVRCLARLHRSPRTWRLSLGSLPTTVELLSGLLRLADPAESACGRYPGTMVRPVSQLLLDKSLHEHLVGSIYPTGCPTTGRSSFEQDVLDGAGSLPFDSLYGQKFDQLVGGVDIMDYESQATLSSTLLAEYPESTQPATLSASTRSVTKQSCDVLVLDFYESGYALVVKMTLAEFSKKLLIMDEKLAQTAVHSNEASVKPTVGQDVIVKAQDAQFENRFRLNNQYFRGVIINVIKNQYRVFLYDLGVVARINVNMPTMEPLPSSLSPLKLSPLCKYLRILGIAPRIRLPVQDHAAQVLKYAASHFNSEIFNRIENFPQMLENLTYSQRKESMDAAWALHHAYFKGIHLNLHNLTDKDFRDNEKDQKLCALIGKELSQGHVSMDCLSTLFYCLDLMQSQRFQETWTIAKLSKSLSDLPPKLTKADEQRLVQKLIEMYKEGNLHQKRERVKMAIKDAQEKKSRDQRHLKSNYRSSDQVNVQKHSKKRYSDSLDDSNKVTRPLRSLSYNALKDCDNQISSPLEKEVNSLPKNRVTTLEEEMRRESEMDYFHGSLFKAFNRNVVFLGGRRAQDVDFHAISQHIVAFLNVHIRGVIFLGIEKGCKPNVGNITGLQMNRRERDEFRIFMDNLQLQGHIKPKLHPDSIQVTFNAVRHESRNYKSDTSRFVIKIEVKENKSKTSFYSYRNCFYVIVNRQIKEACVDELRELFLTSINLSEKSSGK</sequence>
<feature type="domain" description="Schlafen AlbA-2" evidence="2">
    <location>
        <begin position="747"/>
        <end position="869"/>
    </location>
</feature>
<organism evidence="3 4">
    <name type="scientific">Tigriopus californicus</name>
    <name type="common">Marine copepod</name>
    <dbReference type="NCBI Taxonomy" id="6832"/>
    <lineage>
        <taxon>Eukaryota</taxon>
        <taxon>Metazoa</taxon>
        <taxon>Ecdysozoa</taxon>
        <taxon>Arthropoda</taxon>
        <taxon>Crustacea</taxon>
        <taxon>Multicrustacea</taxon>
        <taxon>Hexanauplia</taxon>
        <taxon>Copepoda</taxon>
        <taxon>Harpacticoida</taxon>
        <taxon>Harpacticidae</taxon>
        <taxon>Tigriopus</taxon>
    </lineage>
</organism>
<evidence type="ECO:0000313" key="3">
    <source>
        <dbReference type="EMBL" id="TRY63810.1"/>
    </source>
</evidence>
<comment type="caution">
    <text evidence="3">The sequence shown here is derived from an EMBL/GenBank/DDBJ whole genome shotgun (WGS) entry which is preliminary data.</text>
</comment>
<dbReference type="AlphaFoldDB" id="A0A553NEE3"/>
<gene>
    <name evidence="3" type="ORF">TCAL_15193</name>
</gene>
<feature type="region of interest" description="Disordered" evidence="1">
    <location>
        <begin position="629"/>
        <end position="669"/>
    </location>
</feature>
<feature type="compositionally biased region" description="Basic and acidic residues" evidence="1">
    <location>
        <begin position="629"/>
        <end position="640"/>
    </location>
</feature>
<feature type="compositionally biased region" description="Pro residues" evidence="1">
    <location>
        <begin position="45"/>
        <end position="61"/>
    </location>
</feature>
<feature type="compositionally biased region" description="Polar residues" evidence="1">
    <location>
        <begin position="69"/>
        <end position="88"/>
    </location>
</feature>
<protein>
    <recommendedName>
        <fullName evidence="2">Schlafen AlbA-2 domain-containing protein</fullName>
    </recommendedName>
</protein>
<dbReference type="InterPro" id="IPR007421">
    <property type="entry name" value="Schlafen_AlbA_2_dom"/>
</dbReference>
<feature type="compositionally biased region" description="Low complexity" evidence="1">
    <location>
        <begin position="35"/>
        <end position="44"/>
    </location>
</feature>